<dbReference type="Gene3D" id="1.10.12.10">
    <property type="entry name" value="Lyase 2-enoyl-coa Hydratase, Chain A, domain 2"/>
    <property type="match status" value="1"/>
</dbReference>
<sequence>MMLIGAIQLASELLKNSSIAITTIKASLLFSIDSPIKDGVEHIETHNMPSLNSGDIISCIVPALNKQKPKYSKL</sequence>
<dbReference type="AlphaFoldDB" id="A0A137PHT9"/>
<reference evidence="1 2" key="1">
    <citation type="journal article" date="2015" name="Genome Biol. Evol.">
        <title>Phylogenomic analyses indicate that early fungi evolved digesting cell walls of algal ancestors of land plants.</title>
        <authorList>
            <person name="Chang Y."/>
            <person name="Wang S."/>
            <person name="Sekimoto S."/>
            <person name="Aerts A.L."/>
            <person name="Choi C."/>
            <person name="Clum A."/>
            <person name="LaButti K.M."/>
            <person name="Lindquist E.A."/>
            <person name="Yee Ngan C."/>
            <person name="Ohm R.A."/>
            <person name="Salamov A.A."/>
            <person name="Grigoriev I.V."/>
            <person name="Spatafora J.W."/>
            <person name="Berbee M.L."/>
        </authorList>
    </citation>
    <scope>NUCLEOTIDE SEQUENCE [LARGE SCALE GENOMIC DNA]</scope>
    <source>
        <strain evidence="1 2">NRRL 28638</strain>
    </source>
</reference>
<evidence type="ECO:0000313" key="1">
    <source>
        <dbReference type="EMBL" id="KXN74552.1"/>
    </source>
</evidence>
<name>A0A137PHT9_CONC2</name>
<proteinExistence type="predicted"/>
<protein>
    <submittedName>
        <fullName evidence="1">Uncharacterized protein</fullName>
    </submittedName>
</protein>
<dbReference type="InterPro" id="IPR029045">
    <property type="entry name" value="ClpP/crotonase-like_dom_sf"/>
</dbReference>
<accession>A0A137PHT9</accession>
<dbReference type="OrthoDB" id="14970at2759"/>
<gene>
    <name evidence="1" type="ORF">CONCODRAFT_2358</name>
</gene>
<dbReference type="InterPro" id="IPR014748">
    <property type="entry name" value="Enoyl-CoA_hydra_C"/>
</dbReference>
<evidence type="ECO:0000313" key="2">
    <source>
        <dbReference type="Proteomes" id="UP000070444"/>
    </source>
</evidence>
<keyword evidence="2" id="KW-1185">Reference proteome</keyword>
<dbReference type="SUPFAM" id="SSF52096">
    <property type="entry name" value="ClpP/crotonase"/>
    <property type="match status" value="1"/>
</dbReference>
<dbReference type="Proteomes" id="UP000070444">
    <property type="component" value="Unassembled WGS sequence"/>
</dbReference>
<dbReference type="EMBL" id="KQ964422">
    <property type="protein sequence ID" value="KXN74552.1"/>
    <property type="molecule type" value="Genomic_DNA"/>
</dbReference>
<organism evidence="1 2">
    <name type="scientific">Conidiobolus coronatus (strain ATCC 28846 / CBS 209.66 / NRRL 28638)</name>
    <name type="common">Delacroixia coronata</name>
    <dbReference type="NCBI Taxonomy" id="796925"/>
    <lineage>
        <taxon>Eukaryota</taxon>
        <taxon>Fungi</taxon>
        <taxon>Fungi incertae sedis</taxon>
        <taxon>Zoopagomycota</taxon>
        <taxon>Entomophthoromycotina</taxon>
        <taxon>Entomophthoromycetes</taxon>
        <taxon>Entomophthorales</taxon>
        <taxon>Ancylistaceae</taxon>
        <taxon>Conidiobolus</taxon>
    </lineage>
</organism>